<dbReference type="InterPro" id="IPR001734">
    <property type="entry name" value="Na/solute_symporter"/>
</dbReference>
<dbReference type="InterPro" id="IPR038377">
    <property type="entry name" value="Na/Glc_symporter_sf"/>
</dbReference>
<dbReference type="PROSITE" id="PS00456">
    <property type="entry name" value="NA_SOLUT_SYMP_1"/>
    <property type="match status" value="1"/>
</dbReference>
<accession>A0ABW2IH46</accession>
<keyword evidence="4" id="KW-1003">Cell membrane</keyword>
<feature type="transmembrane region" description="Helical" evidence="14">
    <location>
        <begin position="6"/>
        <end position="24"/>
    </location>
</feature>
<feature type="transmembrane region" description="Helical" evidence="14">
    <location>
        <begin position="323"/>
        <end position="347"/>
    </location>
</feature>
<feature type="transmembrane region" description="Helical" evidence="14">
    <location>
        <begin position="424"/>
        <end position="443"/>
    </location>
</feature>
<comment type="similarity">
    <text evidence="2 13">Belongs to the sodium:solute symporter (SSF) (TC 2.A.21) family.</text>
</comment>
<feature type="transmembrane region" description="Helical" evidence="14">
    <location>
        <begin position="65"/>
        <end position="90"/>
    </location>
</feature>
<dbReference type="CDD" id="cd11475">
    <property type="entry name" value="SLC5sbd_PutP"/>
    <property type="match status" value="1"/>
</dbReference>
<dbReference type="Pfam" id="PF00474">
    <property type="entry name" value="SSF"/>
    <property type="match status" value="1"/>
</dbReference>
<feature type="transmembrane region" description="Helical" evidence="14">
    <location>
        <begin position="368"/>
        <end position="386"/>
    </location>
</feature>
<evidence type="ECO:0000256" key="12">
    <source>
        <dbReference type="ARBA" id="ARBA00033708"/>
    </source>
</evidence>
<keyword evidence="9 14" id="KW-0406">Ion transport</keyword>
<evidence type="ECO:0000256" key="6">
    <source>
        <dbReference type="ARBA" id="ARBA00022847"/>
    </source>
</evidence>
<keyword evidence="8 14" id="KW-0915">Sodium</keyword>
<evidence type="ECO:0000256" key="13">
    <source>
        <dbReference type="RuleBase" id="RU362091"/>
    </source>
</evidence>
<sequence length="480" mass="49777">MNVSALITLIVYACVLLGVGVWAARKSQSEDSFLLGGRSLGPWVAGLAYAASSSSAWVLLGFSGFVYAVGVSAVWMVPGILAGYAVIWLWSGPVLQKASLEGGNLTLTDFLTHGADKRIAAFIKIAASLMIAFCFSYYVASQFQGAGVAFDGLFGTGLSTGVLIGAAIILAYTFFGGFLAVSVIDTIQGILIGVVAVILPVLAFLEAGGFSGLKEAISIVSEDPNSQNFLHVFGGRTGWIACGFVTGLMATGFGALGQPHLTAWIMATKDTKSRITGAFVAIGWGAVVYAGMAVLGLSARAILGNEAEAESIFFVLAGDLLPMILSGVIAAATLSAIMSTVDSQLLVAGASISHDLGVSRIFKGRDVLALRCGILVVCIAAVLITLNFPSSIFARTLFAWVALGASFGPTVVVRSVGRVPKGWAVLASILIGFALSLLFEFVLEAGPGAVWARSIPWIGAFLPFIVSEVMPALLRKSVTN</sequence>
<dbReference type="PANTHER" id="PTHR48086:SF3">
    <property type="entry name" value="SODIUM_PROLINE SYMPORTER"/>
    <property type="match status" value="1"/>
</dbReference>
<evidence type="ECO:0000256" key="2">
    <source>
        <dbReference type="ARBA" id="ARBA00006434"/>
    </source>
</evidence>
<evidence type="ECO:0000256" key="4">
    <source>
        <dbReference type="ARBA" id="ARBA00022475"/>
    </source>
</evidence>
<evidence type="ECO:0000256" key="11">
    <source>
        <dbReference type="ARBA" id="ARBA00023201"/>
    </source>
</evidence>
<dbReference type="InterPro" id="IPR050277">
    <property type="entry name" value="Sodium:Solute_Symporter"/>
</dbReference>
<feature type="transmembrane region" description="Helical" evidence="14">
    <location>
        <begin position="152"/>
        <end position="175"/>
    </location>
</feature>
<evidence type="ECO:0000256" key="8">
    <source>
        <dbReference type="ARBA" id="ARBA00023053"/>
    </source>
</evidence>
<evidence type="ECO:0000313" key="16">
    <source>
        <dbReference type="Proteomes" id="UP001596492"/>
    </source>
</evidence>
<comment type="catalytic activity">
    <reaction evidence="12">
        <text>L-proline(in) + Na(+)(in) = L-proline(out) + Na(+)(out)</text>
        <dbReference type="Rhea" id="RHEA:28967"/>
        <dbReference type="ChEBI" id="CHEBI:29101"/>
        <dbReference type="ChEBI" id="CHEBI:60039"/>
    </reaction>
</comment>
<evidence type="ECO:0000313" key="15">
    <source>
        <dbReference type="EMBL" id="MFC7290277.1"/>
    </source>
</evidence>
<evidence type="ECO:0000256" key="5">
    <source>
        <dbReference type="ARBA" id="ARBA00022692"/>
    </source>
</evidence>
<evidence type="ECO:0000256" key="9">
    <source>
        <dbReference type="ARBA" id="ARBA00023065"/>
    </source>
</evidence>
<gene>
    <name evidence="15" type="ORF">ACFQS8_01495</name>
</gene>
<comment type="function">
    <text evidence="14">Catalyzes the sodium-dependent uptake of extracellular L-proline.</text>
</comment>
<dbReference type="PANTHER" id="PTHR48086">
    <property type="entry name" value="SODIUM/PROLINE SYMPORTER-RELATED"/>
    <property type="match status" value="1"/>
</dbReference>
<dbReference type="Proteomes" id="UP001596492">
    <property type="component" value="Unassembled WGS sequence"/>
</dbReference>
<dbReference type="EMBL" id="JBHTBR010000002">
    <property type="protein sequence ID" value="MFC7290277.1"/>
    <property type="molecule type" value="Genomic_DNA"/>
</dbReference>
<evidence type="ECO:0000256" key="10">
    <source>
        <dbReference type="ARBA" id="ARBA00023136"/>
    </source>
</evidence>
<dbReference type="InterPro" id="IPR011851">
    <property type="entry name" value="Na/Pro_symporter"/>
</dbReference>
<feature type="transmembrane region" description="Helical" evidence="14">
    <location>
        <begin position="119"/>
        <end position="140"/>
    </location>
</feature>
<evidence type="ECO:0000256" key="7">
    <source>
        <dbReference type="ARBA" id="ARBA00022989"/>
    </source>
</evidence>
<protein>
    <recommendedName>
        <fullName evidence="14">Sodium/proline symporter</fullName>
    </recommendedName>
    <alternativeName>
        <fullName evidence="14">Proline permease</fullName>
    </alternativeName>
</protein>
<feature type="transmembrane region" description="Helical" evidence="14">
    <location>
        <begin position="278"/>
        <end position="303"/>
    </location>
</feature>
<keyword evidence="16" id="KW-1185">Reference proteome</keyword>
<evidence type="ECO:0000256" key="3">
    <source>
        <dbReference type="ARBA" id="ARBA00022448"/>
    </source>
</evidence>
<feature type="transmembrane region" description="Helical" evidence="14">
    <location>
        <begin position="238"/>
        <end position="257"/>
    </location>
</feature>
<name>A0ABW2IH46_9PROT</name>
<comment type="subcellular location">
    <subcellularLocation>
        <location evidence="14">Cell inner membrane</location>
        <topology evidence="14">Multi-pass membrane protein</topology>
    </subcellularLocation>
    <subcellularLocation>
        <location evidence="1">Cell membrane</location>
        <topology evidence="1">Multi-pass membrane protein</topology>
    </subcellularLocation>
</comment>
<evidence type="ECO:0000256" key="14">
    <source>
        <dbReference type="RuleBase" id="RU366012"/>
    </source>
</evidence>
<keyword evidence="10 14" id="KW-0472">Membrane</keyword>
<keyword evidence="3 14" id="KW-0813">Transport</keyword>
<keyword evidence="14" id="KW-0997">Cell inner membrane</keyword>
<keyword evidence="6 14" id="KW-0769">Symport</keyword>
<evidence type="ECO:0000256" key="1">
    <source>
        <dbReference type="ARBA" id="ARBA00004651"/>
    </source>
</evidence>
<keyword evidence="11 14" id="KW-0739">Sodium transport</keyword>
<dbReference type="PROSITE" id="PS50283">
    <property type="entry name" value="NA_SOLUT_SYMP_3"/>
    <property type="match status" value="1"/>
</dbReference>
<keyword evidence="7 14" id="KW-1133">Transmembrane helix</keyword>
<dbReference type="InterPro" id="IPR018212">
    <property type="entry name" value="Na/solute_symporter_CS"/>
</dbReference>
<organism evidence="15 16">
    <name type="scientific">Hirschia litorea</name>
    <dbReference type="NCBI Taxonomy" id="1199156"/>
    <lineage>
        <taxon>Bacteria</taxon>
        <taxon>Pseudomonadati</taxon>
        <taxon>Pseudomonadota</taxon>
        <taxon>Alphaproteobacteria</taxon>
        <taxon>Hyphomonadales</taxon>
        <taxon>Hyphomonadaceae</taxon>
        <taxon>Hirschia</taxon>
    </lineage>
</organism>
<keyword evidence="5 14" id="KW-0812">Transmembrane</keyword>
<dbReference type="RefSeq" id="WP_382165035.1">
    <property type="nucleotide sequence ID" value="NZ_JBHTBR010000002.1"/>
</dbReference>
<proteinExistence type="inferred from homology"/>
<reference evidence="16" key="1">
    <citation type="journal article" date="2019" name="Int. J. Syst. Evol. Microbiol.">
        <title>The Global Catalogue of Microorganisms (GCM) 10K type strain sequencing project: providing services to taxonomists for standard genome sequencing and annotation.</title>
        <authorList>
            <consortium name="The Broad Institute Genomics Platform"/>
            <consortium name="The Broad Institute Genome Sequencing Center for Infectious Disease"/>
            <person name="Wu L."/>
            <person name="Ma J."/>
        </authorList>
    </citation>
    <scope>NUCLEOTIDE SEQUENCE [LARGE SCALE GENOMIC DNA]</scope>
    <source>
        <strain evidence="16">CCUG 51308</strain>
    </source>
</reference>
<keyword evidence="14" id="KW-0029">Amino-acid transport</keyword>
<feature type="transmembrane region" description="Helical" evidence="14">
    <location>
        <begin position="187"/>
        <end position="205"/>
    </location>
</feature>
<feature type="transmembrane region" description="Helical" evidence="14">
    <location>
        <begin position="392"/>
        <end position="412"/>
    </location>
</feature>
<dbReference type="Gene3D" id="1.20.1730.10">
    <property type="entry name" value="Sodium/glucose cotransporter"/>
    <property type="match status" value="1"/>
</dbReference>
<comment type="caution">
    <text evidence="15">The sequence shown here is derived from an EMBL/GenBank/DDBJ whole genome shotgun (WGS) entry which is preliminary data.</text>
</comment>
<feature type="transmembrane region" description="Helical" evidence="14">
    <location>
        <begin position="455"/>
        <end position="474"/>
    </location>
</feature>